<dbReference type="InterPro" id="IPR029044">
    <property type="entry name" value="Nucleotide-diphossugar_trans"/>
</dbReference>
<gene>
    <name evidence="5" type="ORF">S01H1_09629</name>
</gene>
<keyword evidence="2" id="KW-0328">Glycosyltransferase</keyword>
<proteinExistence type="inferred from homology"/>
<dbReference type="Gene3D" id="3.90.550.10">
    <property type="entry name" value="Spore Coat Polysaccharide Biosynthesis Protein SpsA, Chain A"/>
    <property type="match status" value="1"/>
</dbReference>
<dbReference type="InterPro" id="IPR039528">
    <property type="entry name" value="DPM1-like"/>
</dbReference>
<feature type="domain" description="Glycosyltransferase 2-like" evidence="4">
    <location>
        <begin position="5"/>
        <end position="155"/>
    </location>
</feature>
<dbReference type="PANTHER" id="PTHR43398">
    <property type="entry name" value="DOLICHOL-PHOSPHATE MANNOSYLTRANSFERASE SUBUNIT 1"/>
    <property type="match status" value="1"/>
</dbReference>
<dbReference type="FunFam" id="3.90.550.10:FF:000122">
    <property type="entry name" value="Dolichol-phosphate mannosyltransferase subunit 1"/>
    <property type="match status" value="1"/>
</dbReference>
<evidence type="ECO:0000256" key="3">
    <source>
        <dbReference type="ARBA" id="ARBA00022679"/>
    </source>
</evidence>
<dbReference type="CDD" id="cd06442">
    <property type="entry name" value="DPM1_like"/>
    <property type="match status" value="1"/>
</dbReference>
<dbReference type="GO" id="GO:0016020">
    <property type="term" value="C:membrane"/>
    <property type="evidence" value="ECO:0007669"/>
    <property type="project" value="GOC"/>
</dbReference>
<protein>
    <recommendedName>
        <fullName evidence="4">Glycosyltransferase 2-like domain-containing protein</fullName>
    </recommendedName>
</protein>
<evidence type="ECO:0000259" key="4">
    <source>
        <dbReference type="Pfam" id="PF00535"/>
    </source>
</evidence>
<evidence type="ECO:0000256" key="1">
    <source>
        <dbReference type="ARBA" id="ARBA00006739"/>
    </source>
</evidence>
<dbReference type="GO" id="GO:0004582">
    <property type="term" value="F:dolichyl-phosphate beta-D-mannosyltransferase activity"/>
    <property type="evidence" value="ECO:0007669"/>
    <property type="project" value="InterPro"/>
</dbReference>
<keyword evidence="3" id="KW-0808">Transferase</keyword>
<dbReference type="PANTHER" id="PTHR43398:SF1">
    <property type="entry name" value="DOLICHOL-PHOSPHATE MANNOSYLTRANSFERASE SUBUNIT 1"/>
    <property type="match status" value="1"/>
</dbReference>
<dbReference type="Pfam" id="PF00535">
    <property type="entry name" value="Glycos_transf_2"/>
    <property type="match status" value="1"/>
</dbReference>
<dbReference type="GO" id="GO:0009247">
    <property type="term" value="P:glycolipid biosynthetic process"/>
    <property type="evidence" value="ECO:0007669"/>
    <property type="project" value="TreeGrafter"/>
</dbReference>
<dbReference type="EMBL" id="BARS01004919">
    <property type="protein sequence ID" value="GAF84771.1"/>
    <property type="molecule type" value="Genomic_DNA"/>
</dbReference>
<dbReference type="SUPFAM" id="SSF53448">
    <property type="entry name" value="Nucleotide-diphospho-sugar transferases"/>
    <property type="match status" value="1"/>
</dbReference>
<sequence length="156" mass="17191">MECIVVIPTYNERDNIARLVPQIVGFDFHVLIVDDNSPDGTGDLADQLACEHPRIHVIHRPGKEGLGTAYVRGFQYALEQGADVICQMDADFSHDPGDLPRLLEAMKDNDVAIGSRYVAGGRTENWGLLRKLMSRGANLYTRAILGLPLHDCTSGF</sequence>
<comment type="caution">
    <text evidence="5">The sequence shown here is derived from an EMBL/GenBank/DDBJ whole genome shotgun (WGS) entry which is preliminary data.</text>
</comment>
<reference evidence="5" key="1">
    <citation type="journal article" date="2014" name="Front. Microbiol.">
        <title>High frequency of phylogenetically diverse reductive dehalogenase-homologous genes in deep subseafloor sedimentary metagenomes.</title>
        <authorList>
            <person name="Kawai M."/>
            <person name="Futagami T."/>
            <person name="Toyoda A."/>
            <person name="Takaki Y."/>
            <person name="Nishi S."/>
            <person name="Hori S."/>
            <person name="Arai W."/>
            <person name="Tsubouchi T."/>
            <person name="Morono Y."/>
            <person name="Uchiyama I."/>
            <person name="Ito T."/>
            <person name="Fujiyama A."/>
            <person name="Inagaki F."/>
            <person name="Takami H."/>
        </authorList>
    </citation>
    <scope>NUCLEOTIDE SEQUENCE</scope>
    <source>
        <strain evidence="5">Expedition CK06-06</strain>
    </source>
</reference>
<feature type="non-terminal residue" evidence="5">
    <location>
        <position position="156"/>
    </location>
</feature>
<comment type="similarity">
    <text evidence="1">Belongs to the glycosyltransferase 2 family.</text>
</comment>
<organism evidence="5">
    <name type="scientific">marine sediment metagenome</name>
    <dbReference type="NCBI Taxonomy" id="412755"/>
    <lineage>
        <taxon>unclassified sequences</taxon>
        <taxon>metagenomes</taxon>
        <taxon>ecological metagenomes</taxon>
    </lineage>
</organism>
<accession>X0TBR1</accession>
<name>X0TBR1_9ZZZZ</name>
<evidence type="ECO:0000256" key="2">
    <source>
        <dbReference type="ARBA" id="ARBA00022676"/>
    </source>
</evidence>
<dbReference type="InterPro" id="IPR001173">
    <property type="entry name" value="Glyco_trans_2-like"/>
</dbReference>
<evidence type="ECO:0000313" key="5">
    <source>
        <dbReference type="EMBL" id="GAF84771.1"/>
    </source>
</evidence>
<dbReference type="AlphaFoldDB" id="X0TBR1"/>